<gene>
    <name evidence="2" type="ORF">DE4585_03307</name>
</gene>
<dbReference type="GO" id="GO:0050482">
    <property type="term" value="P:arachidonate secretion"/>
    <property type="evidence" value="ECO:0007669"/>
    <property type="project" value="InterPro"/>
</dbReference>
<protein>
    <submittedName>
        <fullName evidence="2">Uncharacterized protein</fullName>
    </submittedName>
</protein>
<feature type="compositionally biased region" description="Low complexity" evidence="1">
    <location>
        <begin position="118"/>
        <end position="140"/>
    </location>
</feature>
<feature type="compositionally biased region" description="Low complexity" evidence="1">
    <location>
        <begin position="166"/>
        <end position="199"/>
    </location>
</feature>
<evidence type="ECO:0000313" key="3">
    <source>
        <dbReference type="Proteomes" id="UP000295117"/>
    </source>
</evidence>
<name>A0A4R8RYC0_9MYCO</name>
<feature type="region of interest" description="Disordered" evidence="1">
    <location>
        <begin position="44"/>
        <end position="210"/>
    </location>
</feature>
<feature type="compositionally biased region" description="Polar residues" evidence="1">
    <location>
        <begin position="103"/>
        <end position="117"/>
    </location>
</feature>
<comment type="caution">
    <text evidence="2">The sequence shown here is derived from an EMBL/GenBank/DDBJ whole genome shotgun (WGS) entry which is preliminary data.</text>
</comment>
<feature type="compositionally biased region" description="Basic and acidic residues" evidence="1">
    <location>
        <begin position="200"/>
        <end position="209"/>
    </location>
</feature>
<dbReference type="GO" id="GO:0006644">
    <property type="term" value="P:phospholipid metabolic process"/>
    <property type="evidence" value="ECO:0007669"/>
    <property type="project" value="InterPro"/>
</dbReference>
<dbReference type="EMBL" id="PECH01000008">
    <property type="protein sequence ID" value="TDZ79561.1"/>
    <property type="molecule type" value="Genomic_DNA"/>
</dbReference>
<sequence length="390" mass="42044">MRVARNGEGLPKVVMSDRWRMSQGLRRTSAVVAIAALAISGAKVASDHTMPGTGFSTVQTAAADPTGPTGSPGGPGGMNGSQFSPPALPPQQPDYQGGINQPPLDQNSGISIYNTGSPGAQQVPGQEGAQQPQQGWDQPAHGTQPPNYSTAPGYTQGPGRPNPDLQAPQQGNQQQPQNEQQAPTQNEAPTQQPTQTQEPKQPEKDENQDSRQNNCLTEMGIVAPAGYVGSRDFKPVSYQRFLPQGDSQCRSCDNEDPKEYNDNQCDDKYIPEVPVADSELFTMPCGYIYDSDSKVTPESQNGRHDYCTISPDYAFVDFAYSCARHDMCMDSIDKGNPTGPGSKYHKCNVVLQTDLINACNVGLPGFFRGPERVACRAATEAYYAGPEWTH</sequence>
<dbReference type="GO" id="GO:0004623">
    <property type="term" value="F:phospholipase A2 activity"/>
    <property type="evidence" value="ECO:0007669"/>
    <property type="project" value="InterPro"/>
</dbReference>
<evidence type="ECO:0000256" key="1">
    <source>
        <dbReference type="SAM" id="MobiDB-lite"/>
    </source>
</evidence>
<organism evidence="2 3">
    <name type="scientific">Mycobacteroides salmoniphilum</name>
    <dbReference type="NCBI Taxonomy" id="404941"/>
    <lineage>
        <taxon>Bacteria</taxon>
        <taxon>Bacillati</taxon>
        <taxon>Actinomycetota</taxon>
        <taxon>Actinomycetes</taxon>
        <taxon>Mycobacteriales</taxon>
        <taxon>Mycobacteriaceae</taxon>
        <taxon>Mycobacteroides</taxon>
    </lineage>
</organism>
<evidence type="ECO:0000313" key="2">
    <source>
        <dbReference type="EMBL" id="TDZ79561.1"/>
    </source>
</evidence>
<dbReference type="AlphaFoldDB" id="A0A4R8RYC0"/>
<dbReference type="SUPFAM" id="SSF48619">
    <property type="entry name" value="Phospholipase A2, PLA2"/>
    <property type="match status" value="1"/>
</dbReference>
<accession>A0A4R8RYC0</accession>
<dbReference type="InterPro" id="IPR036444">
    <property type="entry name" value="PLipase_A2_dom_sf"/>
</dbReference>
<dbReference type="Gene3D" id="1.20.90.10">
    <property type="entry name" value="Phospholipase A2 domain"/>
    <property type="match status" value="1"/>
</dbReference>
<feature type="compositionally biased region" description="Polar residues" evidence="1">
    <location>
        <begin position="144"/>
        <end position="153"/>
    </location>
</feature>
<feature type="compositionally biased region" description="Gly residues" evidence="1">
    <location>
        <begin position="70"/>
        <end position="79"/>
    </location>
</feature>
<proteinExistence type="predicted"/>
<dbReference type="Proteomes" id="UP000295117">
    <property type="component" value="Unassembled WGS sequence"/>
</dbReference>
<reference evidence="2 3" key="1">
    <citation type="journal article" date="2019" name="Sci. Rep.">
        <title>Extended insight into the Mycobacterium chelonae-abscessus complex through whole genome sequencing of Mycobacterium salmoniphilum outbreak and Mycobacterium salmoniphilum-like strains.</title>
        <authorList>
            <person name="Behra P.R.K."/>
            <person name="Das S."/>
            <person name="Pettersson B.M.F."/>
            <person name="Shirreff L."/>
            <person name="DuCote T."/>
            <person name="Jacobsson K.G."/>
            <person name="Ennis D.G."/>
            <person name="Kirsebom L.A."/>
        </authorList>
    </citation>
    <scope>NUCLEOTIDE SEQUENCE [LARGE SCALE GENOMIC DNA]</scope>
    <source>
        <strain evidence="2 3">DE 4585</strain>
    </source>
</reference>